<dbReference type="AlphaFoldDB" id="A0A1B7TFA6"/>
<comment type="caution">
    <text evidence="1">The sequence shown here is derived from an EMBL/GenBank/DDBJ whole genome shotgun (WGS) entry which is preliminary data.</text>
</comment>
<name>A0A1B7TFA6_9ASCO</name>
<gene>
    <name evidence="1" type="ORF">HANVADRAFT_119714</name>
</gene>
<keyword evidence="2" id="KW-1185">Reference proteome</keyword>
<reference evidence="2" key="1">
    <citation type="journal article" date="2016" name="Proc. Natl. Acad. Sci. U.S.A.">
        <title>Comparative genomics of biotechnologically important yeasts.</title>
        <authorList>
            <person name="Riley R."/>
            <person name="Haridas S."/>
            <person name="Wolfe K.H."/>
            <person name="Lopes M.R."/>
            <person name="Hittinger C.T."/>
            <person name="Goeker M."/>
            <person name="Salamov A.A."/>
            <person name="Wisecaver J.H."/>
            <person name="Long T.M."/>
            <person name="Calvey C.H."/>
            <person name="Aerts A.L."/>
            <person name="Barry K.W."/>
            <person name="Choi C."/>
            <person name="Clum A."/>
            <person name="Coughlan A.Y."/>
            <person name="Deshpande S."/>
            <person name="Douglass A.P."/>
            <person name="Hanson S.J."/>
            <person name="Klenk H.-P."/>
            <person name="LaButti K.M."/>
            <person name="Lapidus A."/>
            <person name="Lindquist E.A."/>
            <person name="Lipzen A.M."/>
            <person name="Meier-Kolthoff J.P."/>
            <person name="Ohm R.A."/>
            <person name="Otillar R.P."/>
            <person name="Pangilinan J.L."/>
            <person name="Peng Y."/>
            <person name="Rokas A."/>
            <person name="Rosa C.A."/>
            <person name="Scheuner C."/>
            <person name="Sibirny A.A."/>
            <person name="Slot J.C."/>
            <person name="Stielow J.B."/>
            <person name="Sun H."/>
            <person name="Kurtzman C.P."/>
            <person name="Blackwell M."/>
            <person name="Grigoriev I.V."/>
            <person name="Jeffries T.W."/>
        </authorList>
    </citation>
    <scope>NUCLEOTIDE SEQUENCE [LARGE SCALE GENOMIC DNA]</scope>
    <source>
        <strain evidence="2">NRRL Y-1626</strain>
    </source>
</reference>
<proteinExistence type="predicted"/>
<organism evidence="1 2">
    <name type="scientific">Hanseniaspora valbyensis NRRL Y-1626</name>
    <dbReference type="NCBI Taxonomy" id="766949"/>
    <lineage>
        <taxon>Eukaryota</taxon>
        <taxon>Fungi</taxon>
        <taxon>Dikarya</taxon>
        <taxon>Ascomycota</taxon>
        <taxon>Saccharomycotina</taxon>
        <taxon>Saccharomycetes</taxon>
        <taxon>Saccharomycodales</taxon>
        <taxon>Saccharomycodaceae</taxon>
        <taxon>Hanseniaspora</taxon>
    </lineage>
</organism>
<protein>
    <submittedName>
        <fullName evidence="1">Uncharacterized protein</fullName>
    </submittedName>
</protein>
<dbReference type="GO" id="GO:0042720">
    <property type="term" value="C:mitochondrial inner membrane peptidase complex"/>
    <property type="evidence" value="ECO:0007669"/>
    <property type="project" value="InterPro"/>
</dbReference>
<dbReference type="InterPro" id="IPR024645">
    <property type="entry name" value="Mitochondr_Som1"/>
</dbReference>
<evidence type="ECO:0000313" key="1">
    <source>
        <dbReference type="EMBL" id="OBA27417.1"/>
    </source>
</evidence>
<accession>A0A1B7TFA6</accession>
<dbReference type="EMBL" id="LXPE01000009">
    <property type="protein sequence ID" value="OBA27417.1"/>
    <property type="molecule type" value="Genomic_DNA"/>
</dbReference>
<dbReference type="Proteomes" id="UP000092321">
    <property type="component" value="Unassembled WGS sequence"/>
</dbReference>
<sequence length="136" mass="16150">MAFNSVDTFSKKDLPVLDTKIPETDKVKRELIDCQFKQFLQYQCQHRYKTTMEGEDGKNQIVKSKVIIDSKKSDFKYVCFPFVRLFKDCKEVIESEGMKLYKNKRIEITDINSNDELLALAVKNNKHDILKYYEYK</sequence>
<evidence type="ECO:0000313" key="2">
    <source>
        <dbReference type="Proteomes" id="UP000092321"/>
    </source>
</evidence>
<dbReference type="Pfam" id="PF11093">
    <property type="entry name" value="Mitochondr_Som1"/>
    <property type="match status" value="1"/>
</dbReference>
<dbReference type="OrthoDB" id="3969954at2759"/>